<feature type="domain" description="DUF4815" evidence="1">
    <location>
        <begin position="66"/>
        <end position="253"/>
    </location>
</feature>
<dbReference type="Pfam" id="PF16075">
    <property type="entry name" value="DUF4815"/>
    <property type="match status" value="1"/>
</dbReference>
<proteinExistence type="predicted"/>
<dbReference type="EMBL" id="UINC01131526">
    <property type="protein sequence ID" value="SVD13282.1"/>
    <property type="molecule type" value="Genomic_DNA"/>
</dbReference>
<sequence>IGVNVTNVGSGYTSVPAVTIAGAAQGTATLNKGAAFSAGERITATDLSSAVLAAASSPTGKGSAVSNDSGYYYFNGNFIRAGASTVILDKYTNTPSYRIGFQVTASIIDSGDDSTLLDNAQGAYNYAAPGADRLKYALVLTKKTTTSTDDTDFIEMIRLVGGVRHQETSYAIYSVLEETFARRTHDESGSYTVRHFPLQLKLSTDSNLTQAQNDARFVARLDPGKAYVHGHEFTTLISSDITIDRARETNQVNGFDRLMQYGNYTVVRDLEGFFDTTGHAIVDLHKVAHESIIVTDPTTYANTKIGTA</sequence>
<organism evidence="2">
    <name type="scientific">marine metagenome</name>
    <dbReference type="NCBI Taxonomy" id="408172"/>
    <lineage>
        <taxon>unclassified sequences</taxon>
        <taxon>metagenomes</taxon>
        <taxon>ecological metagenomes</taxon>
    </lineage>
</organism>
<protein>
    <recommendedName>
        <fullName evidence="1">DUF4815 domain-containing protein</fullName>
    </recommendedName>
</protein>
<feature type="non-terminal residue" evidence="2">
    <location>
        <position position="1"/>
    </location>
</feature>
<evidence type="ECO:0000313" key="2">
    <source>
        <dbReference type="EMBL" id="SVD13282.1"/>
    </source>
</evidence>
<feature type="non-terminal residue" evidence="2">
    <location>
        <position position="308"/>
    </location>
</feature>
<dbReference type="AlphaFoldDB" id="A0A382SUP9"/>
<gene>
    <name evidence="2" type="ORF">METZ01_LOCUS366136</name>
</gene>
<evidence type="ECO:0000259" key="1">
    <source>
        <dbReference type="Pfam" id="PF16075"/>
    </source>
</evidence>
<reference evidence="2" key="1">
    <citation type="submission" date="2018-05" db="EMBL/GenBank/DDBJ databases">
        <authorList>
            <person name="Lanie J.A."/>
            <person name="Ng W.-L."/>
            <person name="Kazmierczak K.M."/>
            <person name="Andrzejewski T.M."/>
            <person name="Davidsen T.M."/>
            <person name="Wayne K.J."/>
            <person name="Tettelin H."/>
            <person name="Glass J.I."/>
            <person name="Rusch D."/>
            <person name="Podicherti R."/>
            <person name="Tsui H.-C.T."/>
            <person name="Winkler M.E."/>
        </authorList>
    </citation>
    <scope>NUCLEOTIDE SEQUENCE</scope>
</reference>
<name>A0A382SUP9_9ZZZZ</name>
<dbReference type="InterPro" id="IPR032096">
    <property type="entry name" value="DUF4815"/>
</dbReference>
<accession>A0A382SUP9</accession>